<reference evidence="3" key="1">
    <citation type="submission" date="2019-10" db="EMBL/GenBank/DDBJ databases">
        <title>Description of Paenibacillus glebae sp. nov.</title>
        <authorList>
            <person name="Carlier A."/>
            <person name="Qi S."/>
        </authorList>
    </citation>
    <scope>NUCLEOTIDE SEQUENCE</scope>
    <source>
        <strain evidence="3">LMG 31456</strain>
    </source>
</reference>
<gene>
    <name evidence="3" type="ORF">GC093_02450</name>
</gene>
<organism evidence="3 4">
    <name type="scientific">Paenibacillus foliorum</name>
    <dbReference type="NCBI Taxonomy" id="2654974"/>
    <lineage>
        <taxon>Bacteria</taxon>
        <taxon>Bacillati</taxon>
        <taxon>Bacillota</taxon>
        <taxon>Bacilli</taxon>
        <taxon>Bacillales</taxon>
        <taxon>Paenibacillaceae</taxon>
        <taxon>Paenibacillus</taxon>
    </lineage>
</organism>
<sequence length="285" mass="30652">MKKIMVTLLAIIALSTLAACGSSKGAMTAGDNHGSGHGASHGQASAGNTNSGASAMDKLKASFTFGDGGVNANQDTEITIQVTAEDGTPVKQFKENHEKLMHLIVVSQDLSFFNHIHPDYQGNGKFTVKTRFPSGSKYKVIADFIPDGGSNQTKSEWLQVKGQEAAIAEVLPDLNRIKQIGDKEVELKLSGTKAKEEVTLTFNIRDAATKKGINNLQPYLGAVGHVVILSKDAEQYLHVHPVDEKASGPDAKFATTFPQSGIYKIWGQFQHEGKVFTVPFVVDVK</sequence>
<evidence type="ECO:0000256" key="1">
    <source>
        <dbReference type="SAM" id="MobiDB-lite"/>
    </source>
</evidence>
<evidence type="ECO:0000256" key="2">
    <source>
        <dbReference type="SAM" id="SignalP"/>
    </source>
</evidence>
<keyword evidence="2" id="KW-0732">Signal</keyword>
<dbReference type="Proteomes" id="UP000641588">
    <property type="component" value="Unassembled WGS sequence"/>
</dbReference>
<keyword evidence="4" id="KW-1185">Reference proteome</keyword>
<feature type="region of interest" description="Disordered" evidence="1">
    <location>
        <begin position="28"/>
        <end position="51"/>
    </location>
</feature>
<accession>A0A972GJS4</accession>
<evidence type="ECO:0000313" key="3">
    <source>
        <dbReference type="EMBL" id="NOU92096.1"/>
    </source>
</evidence>
<comment type="caution">
    <text evidence="3">The sequence shown here is derived from an EMBL/GenBank/DDBJ whole genome shotgun (WGS) entry which is preliminary data.</text>
</comment>
<evidence type="ECO:0008006" key="5">
    <source>
        <dbReference type="Google" id="ProtNLM"/>
    </source>
</evidence>
<dbReference type="EMBL" id="WHOD01000009">
    <property type="protein sequence ID" value="NOU92096.1"/>
    <property type="molecule type" value="Genomic_DNA"/>
</dbReference>
<feature type="compositionally biased region" description="Low complexity" evidence="1">
    <location>
        <begin position="40"/>
        <end position="51"/>
    </location>
</feature>
<dbReference type="AlphaFoldDB" id="A0A972GJS4"/>
<name>A0A972GJS4_9BACL</name>
<feature type="chain" id="PRO_5038679764" description="Secreted protein" evidence="2">
    <location>
        <begin position="19"/>
        <end position="285"/>
    </location>
</feature>
<feature type="signal peptide" evidence="2">
    <location>
        <begin position="1"/>
        <end position="18"/>
    </location>
</feature>
<dbReference type="PROSITE" id="PS51257">
    <property type="entry name" value="PROKAR_LIPOPROTEIN"/>
    <property type="match status" value="1"/>
</dbReference>
<dbReference type="RefSeq" id="WP_171650271.1">
    <property type="nucleotide sequence ID" value="NZ_WHOD01000009.1"/>
</dbReference>
<proteinExistence type="predicted"/>
<protein>
    <recommendedName>
        <fullName evidence="5">Secreted protein</fullName>
    </recommendedName>
</protein>
<evidence type="ECO:0000313" key="4">
    <source>
        <dbReference type="Proteomes" id="UP000641588"/>
    </source>
</evidence>